<proteinExistence type="predicted"/>
<evidence type="ECO:0000313" key="4">
    <source>
        <dbReference type="EMBL" id="PXY32334.1"/>
    </source>
</evidence>
<dbReference type="EMBL" id="MASW01000001">
    <property type="protein sequence ID" value="PXY32334.1"/>
    <property type="molecule type" value="Genomic_DNA"/>
</dbReference>
<evidence type="ECO:0008006" key="6">
    <source>
        <dbReference type="Google" id="ProtNLM"/>
    </source>
</evidence>
<sequence>MAVLVGLLAIGVGVPAAHAAAEPPAAAAQQLHHAQEEGPTLDPQTEADERNTKNKLIVGGAAAVLLGIVVWGRHVRNKKRKAKK</sequence>
<dbReference type="AlphaFoldDB" id="A0A2V4BAF0"/>
<feature type="compositionally biased region" description="Low complexity" evidence="1">
    <location>
        <begin position="21"/>
        <end position="32"/>
    </location>
</feature>
<gene>
    <name evidence="4" type="ORF">BAY60_08670</name>
</gene>
<accession>A0A2V4BAF0</accession>
<keyword evidence="2" id="KW-0472">Membrane</keyword>
<keyword evidence="2" id="KW-0812">Transmembrane</keyword>
<evidence type="ECO:0000256" key="1">
    <source>
        <dbReference type="SAM" id="MobiDB-lite"/>
    </source>
</evidence>
<keyword evidence="5" id="KW-1185">Reference proteome</keyword>
<evidence type="ECO:0000256" key="3">
    <source>
        <dbReference type="SAM" id="SignalP"/>
    </source>
</evidence>
<name>A0A2V4BAF0_9PSEU</name>
<keyword evidence="2" id="KW-1133">Transmembrane helix</keyword>
<feature type="chain" id="PRO_5016090735" description="LPXTG-motif cell wall-anchored protein" evidence="3">
    <location>
        <begin position="20"/>
        <end position="84"/>
    </location>
</feature>
<dbReference type="Proteomes" id="UP000249915">
    <property type="component" value="Unassembled WGS sequence"/>
</dbReference>
<organism evidence="4 5">
    <name type="scientific">Prauserella muralis</name>
    <dbReference type="NCBI Taxonomy" id="588067"/>
    <lineage>
        <taxon>Bacteria</taxon>
        <taxon>Bacillati</taxon>
        <taxon>Actinomycetota</taxon>
        <taxon>Actinomycetes</taxon>
        <taxon>Pseudonocardiales</taxon>
        <taxon>Pseudonocardiaceae</taxon>
        <taxon>Prauserella</taxon>
    </lineage>
</organism>
<comment type="caution">
    <text evidence="4">The sequence shown here is derived from an EMBL/GenBank/DDBJ whole genome shotgun (WGS) entry which is preliminary data.</text>
</comment>
<keyword evidence="3" id="KW-0732">Signal</keyword>
<protein>
    <recommendedName>
        <fullName evidence="6">LPXTG-motif cell wall-anchored protein</fullName>
    </recommendedName>
</protein>
<feature type="region of interest" description="Disordered" evidence="1">
    <location>
        <begin position="21"/>
        <end position="51"/>
    </location>
</feature>
<feature type="signal peptide" evidence="3">
    <location>
        <begin position="1"/>
        <end position="19"/>
    </location>
</feature>
<evidence type="ECO:0000256" key="2">
    <source>
        <dbReference type="SAM" id="Phobius"/>
    </source>
</evidence>
<feature type="transmembrane region" description="Helical" evidence="2">
    <location>
        <begin position="56"/>
        <end position="75"/>
    </location>
</feature>
<reference evidence="4 5" key="1">
    <citation type="submission" date="2016-07" db="EMBL/GenBank/DDBJ databases">
        <title>Draft genome sequence of Prauserella muralis DSM 45305, isolated from a mould-covered wall in an indoor environment.</title>
        <authorList>
            <person name="Ruckert C."/>
            <person name="Albersmeier A."/>
            <person name="Jiang C.-L."/>
            <person name="Jiang Y."/>
            <person name="Kalinowski J."/>
            <person name="Schneider O."/>
            <person name="Winkler A."/>
            <person name="Zotchev S.B."/>
        </authorList>
    </citation>
    <scope>NUCLEOTIDE SEQUENCE [LARGE SCALE GENOMIC DNA]</scope>
    <source>
        <strain evidence="4 5">DSM 45305</strain>
    </source>
</reference>
<evidence type="ECO:0000313" key="5">
    <source>
        <dbReference type="Proteomes" id="UP000249915"/>
    </source>
</evidence>